<keyword evidence="1" id="KW-0812">Transmembrane</keyword>
<feature type="transmembrane region" description="Helical" evidence="1">
    <location>
        <begin position="129"/>
        <end position="149"/>
    </location>
</feature>
<dbReference type="AlphaFoldDB" id="A0A485K5A2"/>
<organism evidence="3 4">
    <name type="scientific">Aphanomyces stellatus</name>
    <dbReference type="NCBI Taxonomy" id="120398"/>
    <lineage>
        <taxon>Eukaryota</taxon>
        <taxon>Sar</taxon>
        <taxon>Stramenopiles</taxon>
        <taxon>Oomycota</taxon>
        <taxon>Saprolegniomycetes</taxon>
        <taxon>Saprolegniales</taxon>
        <taxon>Verrucalvaceae</taxon>
        <taxon>Aphanomyces</taxon>
    </lineage>
</organism>
<reference evidence="3 4" key="1">
    <citation type="submission" date="2019-03" db="EMBL/GenBank/DDBJ databases">
        <authorList>
            <person name="Gaulin E."/>
            <person name="Dumas B."/>
        </authorList>
    </citation>
    <scope>NUCLEOTIDE SEQUENCE [LARGE SCALE GENOMIC DNA]</scope>
    <source>
        <strain evidence="3">CBS 568.67</strain>
    </source>
</reference>
<reference evidence="2" key="2">
    <citation type="submission" date="2019-06" db="EMBL/GenBank/DDBJ databases">
        <title>Genomics analysis of Aphanomyces spp. identifies a new class of oomycete effector associated with host adaptation.</title>
        <authorList>
            <person name="Gaulin E."/>
        </authorList>
    </citation>
    <scope>NUCLEOTIDE SEQUENCE</scope>
    <source>
        <strain evidence="2">CBS 578.67</strain>
    </source>
</reference>
<evidence type="ECO:0000313" key="2">
    <source>
        <dbReference type="EMBL" id="KAF0719070.1"/>
    </source>
</evidence>
<dbReference type="Proteomes" id="UP000332933">
    <property type="component" value="Unassembled WGS sequence"/>
</dbReference>
<dbReference type="EMBL" id="CAADRA010000096">
    <property type="protein sequence ID" value="VFT78519.1"/>
    <property type="molecule type" value="Genomic_DNA"/>
</dbReference>
<sequence>MCCQGYLGRTTPVYGCTSFDPDPHHDPCCKWTLVDGIPPVTIAPDGSVECWSDNGHDCVWGANYAALIASNTELKQPLVCFCDQYIGTHWCNIGKAALGAHPPNEGCKSKPILALNLAAGNTADTPNNALLVFVSTVTGAGLALAVVALNNYRRRIPSTQEERQIIL</sequence>
<proteinExistence type="predicted"/>
<protein>
    <submittedName>
        <fullName evidence="3">Aste57867_1300 protein</fullName>
    </submittedName>
</protein>
<evidence type="ECO:0000256" key="1">
    <source>
        <dbReference type="SAM" id="Phobius"/>
    </source>
</evidence>
<accession>A0A485K5A2</accession>
<keyword evidence="4" id="KW-1185">Reference proteome</keyword>
<evidence type="ECO:0000313" key="3">
    <source>
        <dbReference type="EMBL" id="VFT78519.1"/>
    </source>
</evidence>
<keyword evidence="1" id="KW-1133">Transmembrane helix</keyword>
<dbReference type="EMBL" id="VJMH01000096">
    <property type="protein sequence ID" value="KAF0719070.1"/>
    <property type="molecule type" value="Genomic_DNA"/>
</dbReference>
<dbReference type="OrthoDB" id="57629at2759"/>
<evidence type="ECO:0000313" key="4">
    <source>
        <dbReference type="Proteomes" id="UP000332933"/>
    </source>
</evidence>
<name>A0A485K5A2_9STRA</name>
<keyword evidence="1" id="KW-0472">Membrane</keyword>
<gene>
    <name evidence="3" type="primary">Aste57867_1300</name>
    <name evidence="2" type="ORF">As57867_001299</name>
    <name evidence="3" type="ORF">ASTE57867_1300</name>
</gene>